<dbReference type="RefSeq" id="WP_007476235.1">
    <property type="nucleotide sequence ID" value="NZ_KQ130617.1"/>
</dbReference>
<dbReference type="Proteomes" id="UP000052258">
    <property type="component" value="Unassembled WGS sequence"/>
</dbReference>
<evidence type="ECO:0000313" key="1">
    <source>
        <dbReference type="EMBL" id="KMT58769.1"/>
    </source>
</evidence>
<evidence type="ECO:0000313" key="2">
    <source>
        <dbReference type="Proteomes" id="UP000052258"/>
    </source>
</evidence>
<dbReference type="PATRIC" id="fig|1430899.3.peg.2032"/>
<sequence length="236" mass="27522">MTREELLTLHDILTKDIDSIENPDNLEIVTERIHEALSLDLRRFKEKQLSNVSVRMKKATKVKFSLGDVFQIYLKENNVYSYAMCVKEEREEEILPYHLFAFFNYFTPEEATMKELFKYLIRENVGMLSDCGITGILNGEWQKVSTLSPIGYDFSKLEYVSAEDGGVLRPNEMTYYKSIGDPNNGEFIKIDPEEARKINNPYGSPGQHWIEMFLENMYKGIHMLDIKSDEDTEEEI</sequence>
<gene>
    <name evidence="1" type="ORF">X560_1985</name>
</gene>
<dbReference type="OrthoDB" id="9968667at2"/>
<protein>
    <submittedName>
        <fullName evidence="1">Uncharacterized protein</fullName>
    </submittedName>
</protein>
<proteinExistence type="predicted"/>
<comment type="caution">
    <text evidence="1">The sequence shown here is derived from an EMBL/GenBank/DDBJ whole genome shotgun (WGS) entry which is preliminary data.</text>
</comment>
<accession>A0A0J8GCP4</accession>
<dbReference type="AlphaFoldDB" id="A0A0J8GCP4"/>
<reference evidence="1 2" key="1">
    <citation type="journal article" date="2015" name="Genome Biol. Evol.">
        <title>Comparative Genomics of Listeria Sensu Lato: Genus-Wide Differences in Evolutionary Dynamics and the Progressive Gain of Complex, Potentially Pathogenicity-Related Traits through Lateral Gene Transfer.</title>
        <authorList>
            <person name="Chiara M."/>
            <person name="Caruso M."/>
            <person name="D'Erchia A.M."/>
            <person name="Manzari C."/>
            <person name="Fraccalvieri R."/>
            <person name="Goffredo E."/>
            <person name="Latorre L."/>
            <person name="Miccolupo A."/>
            <person name="Padalino I."/>
            <person name="Santagada G."/>
            <person name="Chiocco D."/>
            <person name="Pesole G."/>
            <person name="Horner D.S."/>
            <person name="Parisi A."/>
        </authorList>
    </citation>
    <scope>NUCLEOTIDE SEQUENCE [LARGE SCALE GENOMIC DNA]</scope>
    <source>
        <strain evidence="1 2">1991</strain>
    </source>
</reference>
<keyword evidence="2" id="KW-1185">Reference proteome</keyword>
<organism evidence="1 2">
    <name type="scientific">Listeria fleischmannii 1991</name>
    <dbReference type="NCBI Taxonomy" id="1430899"/>
    <lineage>
        <taxon>Bacteria</taxon>
        <taxon>Bacillati</taxon>
        <taxon>Bacillota</taxon>
        <taxon>Bacilli</taxon>
        <taxon>Bacillales</taxon>
        <taxon>Listeriaceae</taxon>
        <taxon>Listeria</taxon>
    </lineage>
</organism>
<name>A0A0J8GCP4_9LIST</name>
<dbReference type="EMBL" id="AZHO01000024">
    <property type="protein sequence ID" value="KMT58769.1"/>
    <property type="molecule type" value="Genomic_DNA"/>
</dbReference>